<dbReference type="InterPro" id="IPR036692">
    <property type="entry name" value="Shew3726-like_sf"/>
</dbReference>
<evidence type="ECO:0000313" key="2">
    <source>
        <dbReference type="EMBL" id="GGI31486.1"/>
    </source>
</evidence>
<dbReference type="EMBL" id="BMHC01000021">
    <property type="protein sequence ID" value="GGI31486.1"/>
    <property type="molecule type" value="Genomic_DNA"/>
</dbReference>
<comment type="caution">
    <text evidence="2">The sequence shown here is derived from an EMBL/GenBank/DDBJ whole genome shotgun (WGS) entry which is preliminary data.</text>
</comment>
<gene>
    <name evidence="2" type="ORF">GCM10010987_64650</name>
</gene>
<evidence type="ECO:0000256" key="1">
    <source>
        <dbReference type="SAM" id="Coils"/>
    </source>
</evidence>
<accession>A0AA88BCB6</accession>
<proteinExistence type="predicted"/>
<sequence length="209" mass="23791">MTDHPVDLDKHRGMAAQKATDLRRALADVEARVRELREREAELEHRMMTVPAASWPEAAVKARHLLNLYAASLPAEDTRRWSRRCSTTSSGSRARTDGRATLRTRERASNGHLKEEAMTLTSGRYIGHEYDRMIVLFSMQDGGKEIPCAISTTAMDYLERGPQVRPEQREAQFVRLRDRIEARAASKYRATELEGDPRGIVLRGIDFRT</sequence>
<organism evidence="2 3">
    <name type="scientific">Bradyrhizobium guangdongense</name>
    <dbReference type="NCBI Taxonomy" id="1325090"/>
    <lineage>
        <taxon>Bacteria</taxon>
        <taxon>Pseudomonadati</taxon>
        <taxon>Pseudomonadota</taxon>
        <taxon>Alphaproteobacteria</taxon>
        <taxon>Hyphomicrobiales</taxon>
        <taxon>Nitrobacteraceae</taxon>
        <taxon>Bradyrhizobium</taxon>
    </lineage>
</organism>
<dbReference type="Proteomes" id="UP000625079">
    <property type="component" value="Unassembled WGS sequence"/>
</dbReference>
<protein>
    <recommendedName>
        <fullName evidence="4">DUF1488 domain-containing protein</fullName>
    </recommendedName>
</protein>
<evidence type="ECO:0000313" key="3">
    <source>
        <dbReference type="Proteomes" id="UP000625079"/>
    </source>
</evidence>
<dbReference type="InterPro" id="IPR009962">
    <property type="entry name" value="DUF1488"/>
</dbReference>
<reference evidence="2" key="2">
    <citation type="submission" date="2022-12" db="EMBL/GenBank/DDBJ databases">
        <authorList>
            <person name="Sun Q."/>
            <person name="Zhou Y."/>
        </authorList>
    </citation>
    <scope>NUCLEOTIDE SEQUENCE</scope>
    <source>
        <strain evidence="2">CGMCC 1.15034</strain>
    </source>
</reference>
<dbReference type="Pfam" id="PF07369">
    <property type="entry name" value="DUF1488"/>
    <property type="match status" value="1"/>
</dbReference>
<evidence type="ECO:0008006" key="4">
    <source>
        <dbReference type="Google" id="ProtNLM"/>
    </source>
</evidence>
<reference evidence="2" key="1">
    <citation type="journal article" date="2014" name="Int. J. Syst. Evol. Microbiol.">
        <title>Complete genome sequence of Corynebacterium casei LMG S-19264T (=DSM 44701T), isolated from a smear-ripened cheese.</title>
        <authorList>
            <consortium name="US DOE Joint Genome Institute (JGI-PGF)"/>
            <person name="Walter F."/>
            <person name="Albersmeier A."/>
            <person name="Kalinowski J."/>
            <person name="Ruckert C."/>
        </authorList>
    </citation>
    <scope>NUCLEOTIDE SEQUENCE</scope>
    <source>
        <strain evidence="2">CGMCC 1.15034</strain>
    </source>
</reference>
<dbReference type="SUPFAM" id="SSF160272">
    <property type="entry name" value="Shew3726-like"/>
    <property type="match status" value="1"/>
</dbReference>
<keyword evidence="1" id="KW-0175">Coiled coil</keyword>
<feature type="coiled-coil region" evidence="1">
    <location>
        <begin position="19"/>
        <end position="46"/>
    </location>
</feature>
<name>A0AA88BCB6_9BRAD</name>
<dbReference type="AlphaFoldDB" id="A0AA88BCB6"/>